<dbReference type="GO" id="GO:0005829">
    <property type="term" value="C:cytosol"/>
    <property type="evidence" value="ECO:0007669"/>
    <property type="project" value="TreeGrafter"/>
</dbReference>
<name>A0A9Q0L6I2_ANAIG</name>
<dbReference type="GO" id="GO:1990002">
    <property type="term" value="F:methylglyoxal reductase (NADPH) (acetol producing) activity"/>
    <property type="evidence" value="ECO:0007669"/>
    <property type="project" value="TreeGrafter"/>
</dbReference>
<organism evidence="4 5">
    <name type="scientific">Anaeramoeba ignava</name>
    <name type="common">Anaerobic marine amoeba</name>
    <dbReference type="NCBI Taxonomy" id="1746090"/>
    <lineage>
        <taxon>Eukaryota</taxon>
        <taxon>Metamonada</taxon>
        <taxon>Anaeramoebidae</taxon>
        <taxon>Anaeramoeba</taxon>
    </lineage>
</organism>
<dbReference type="Pfam" id="PF25137">
    <property type="entry name" value="ADH_Fe_C"/>
    <property type="match status" value="1"/>
</dbReference>
<dbReference type="SUPFAM" id="SSF56796">
    <property type="entry name" value="Dehydroquinate synthase-like"/>
    <property type="match status" value="1"/>
</dbReference>
<dbReference type="EMBL" id="JAPDFW010000138">
    <property type="protein sequence ID" value="KAJ5066649.1"/>
    <property type="molecule type" value="Genomic_DNA"/>
</dbReference>
<dbReference type="OrthoDB" id="339764at2759"/>
<dbReference type="Gene3D" id="1.20.1090.10">
    <property type="entry name" value="Dehydroquinate synthase-like - alpha domain"/>
    <property type="match status" value="1"/>
</dbReference>
<keyword evidence="1" id="KW-0560">Oxidoreductase</keyword>
<dbReference type="GO" id="GO:1990362">
    <property type="term" value="F:butanol dehydrogenase (NAD+) activity"/>
    <property type="evidence" value="ECO:0007669"/>
    <property type="project" value="InterPro"/>
</dbReference>
<dbReference type="GO" id="GO:0046872">
    <property type="term" value="F:metal ion binding"/>
    <property type="evidence" value="ECO:0007669"/>
    <property type="project" value="InterPro"/>
</dbReference>
<evidence type="ECO:0000313" key="5">
    <source>
        <dbReference type="Proteomes" id="UP001149090"/>
    </source>
</evidence>
<feature type="domain" description="Fe-containing alcohol dehydrogenase-like C-terminal" evidence="3">
    <location>
        <begin position="197"/>
        <end position="396"/>
    </location>
</feature>
<keyword evidence="5" id="KW-1185">Reference proteome</keyword>
<dbReference type="InterPro" id="IPR044731">
    <property type="entry name" value="BDH-like"/>
</dbReference>
<dbReference type="OMA" id="DFATHML"/>
<evidence type="ECO:0000259" key="2">
    <source>
        <dbReference type="Pfam" id="PF00465"/>
    </source>
</evidence>
<feature type="domain" description="Alcohol dehydrogenase iron-type/glycerol dehydrogenase GldA" evidence="2">
    <location>
        <begin position="14"/>
        <end position="186"/>
    </location>
</feature>
<dbReference type="GO" id="GO:0008106">
    <property type="term" value="F:alcohol dehydrogenase (NADP+) activity"/>
    <property type="evidence" value="ECO:0007669"/>
    <property type="project" value="TreeGrafter"/>
</dbReference>
<dbReference type="InterPro" id="IPR056798">
    <property type="entry name" value="ADH_Fe_C"/>
</dbReference>
<evidence type="ECO:0000256" key="1">
    <source>
        <dbReference type="ARBA" id="ARBA00023002"/>
    </source>
</evidence>
<dbReference type="Proteomes" id="UP001149090">
    <property type="component" value="Unassembled WGS sequence"/>
</dbReference>
<dbReference type="InterPro" id="IPR001670">
    <property type="entry name" value="ADH_Fe/GldA"/>
</dbReference>
<comment type="caution">
    <text evidence="4">The sequence shown here is derived from an EMBL/GenBank/DDBJ whole genome shotgun (WGS) entry which is preliminary data.</text>
</comment>
<dbReference type="PANTHER" id="PTHR43633">
    <property type="entry name" value="ALCOHOL DEHYDROGENASE YQHD"/>
    <property type="match status" value="1"/>
</dbReference>
<evidence type="ECO:0000313" key="4">
    <source>
        <dbReference type="EMBL" id="KAJ5066649.1"/>
    </source>
</evidence>
<protein>
    <submittedName>
        <fullName evidence="4">Alcohol dehydrogenase yqhd</fullName>
    </submittedName>
</protein>
<dbReference type="PANTHER" id="PTHR43633:SF1">
    <property type="entry name" value="ALCOHOL DEHYDROGENASE YQHD"/>
    <property type="match status" value="1"/>
</dbReference>
<gene>
    <name evidence="4" type="ORF">M0811_13418</name>
</gene>
<dbReference type="FunFam" id="3.40.50.1970:FF:000003">
    <property type="entry name" value="Alcohol dehydrogenase, iron-containing"/>
    <property type="match status" value="1"/>
</dbReference>
<sequence>MSLKSYLNFTFQNPTKIIFGAKTIPQLRELIPGKPKILLTYGGGSIKKNGVYDQVKEALKDFKVLEFSGIPANPVYEHAMEGVKICKKDNIDFLLAVGGGSVIDATKFISIAAKYKYEDPWDMVAKKFNPDPKYHPKESIPLGTVLTLPAAASEMNWSITLSRDSTKQKYFLIDPILFPKFSILDPEATYSLPKNQTINGAVDSFVHTLEHYATTNRNARIPDRIAEGILDTIISETPKALANPRDYAARANLMWSSTMALNGLIAKGVEEDWSTHAIGFEITAMTGADHAKTIAAILPGLWRFKKEQKKEKLAMMAERVYGKKYGTDDEKAYYTIQKTIEFFNSIGMRTTLSSVGIRREHFDEIARRVDYWHKFCDVPPLGEHQDIYAEDIIKILELCDP</sequence>
<dbReference type="CDD" id="cd08187">
    <property type="entry name" value="BDH"/>
    <property type="match status" value="1"/>
</dbReference>
<reference evidence="4" key="1">
    <citation type="submission" date="2022-10" db="EMBL/GenBank/DDBJ databases">
        <title>Novel sulphate-reducing endosymbionts in the free-living metamonad Anaeramoeba.</title>
        <authorList>
            <person name="Jerlstrom-Hultqvist J."/>
            <person name="Cepicka I."/>
            <person name="Gallot-Lavallee L."/>
            <person name="Salas-Leiva D."/>
            <person name="Curtis B.A."/>
            <person name="Zahonova K."/>
            <person name="Pipaliya S."/>
            <person name="Dacks J."/>
            <person name="Roger A.J."/>
        </authorList>
    </citation>
    <scope>NUCLEOTIDE SEQUENCE</scope>
    <source>
        <strain evidence="4">BMAN</strain>
    </source>
</reference>
<dbReference type="AlphaFoldDB" id="A0A9Q0L6I2"/>
<proteinExistence type="predicted"/>
<dbReference type="Gene3D" id="3.40.50.1970">
    <property type="match status" value="1"/>
</dbReference>
<accession>A0A9Q0L6I2</accession>
<dbReference type="Pfam" id="PF00465">
    <property type="entry name" value="Fe-ADH"/>
    <property type="match status" value="1"/>
</dbReference>
<evidence type="ECO:0000259" key="3">
    <source>
        <dbReference type="Pfam" id="PF25137"/>
    </source>
</evidence>